<keyword evidence="3" id="KW-1185">Reference proteome</keyword>
<dbReference type="InterPro" id="IPR036537">
    <property type="entry name" value="Adaptor_Cbl_N_dom_sf"/>
</dbReference>
<accession>A0A8H5F3X4</accession>
<dbReference type="InterPro" id="IPR000719">
    <property type="entry name" value="Prot_kinase_dom"/>
</dbReference>
<evidence type="ECO:0000259" key="1">
    <source>
        <dbReference type="PROSITE" id="PS50011"/>
    </source>
</evidence>
<dbReference type="CDD" id="cd21037">
    <property type="entry name" value="MLKL_NTD"/>
    <property type="match status" value="1"/>
</dbReference>
<dbReference type="GO" id="GO:0005524">
    <property type="term" value="F:ATP binding"/>
    <property type="evidence" value="ECO:0007669"/>
    <property type="project" value="InterPro"/>
</dbReference>
<dbReference type="GO" id="GO:0007166">
    <property type="term" value="P:cell surface receptor signaling pathway"/>
    <property type="evidence" value="ECO:0007669"/>
    <property type="project" value="InterPro"/>
</dbReference>
<dbReference type="EMBL" id="JAACJJ010000028">
    <property type="protein sequence ID" value="KAF5322677.1"/>
    <property type="molecule type" value="Genomic_DNA"/>
</dbReference>
<reference evidence="2 3" key="1">
    <citation type="journal article" date="2020" name="ISME J.">
        <title>Uncovering the hidden diversity of litter-decomposition mechanisms in mushroom-forming fungi.</title>
        <authorList>
            <person name="Floudas D."/>
            <person name="Bentzer J."/>
            <person name="Ahren D."/>
            <person name="Johansson T."/>
            <person name="Persson P."/>
            <person name="Tunlid A."/>
        </authorList>
    </citation>
    <scope>NUCLEOTIDE SEQUENCE [LARGE SCALE GENOMIC DNA]</scope>
    <source>
        <strain evidence="2 3">CBS 101986</strain>
    </source>
</reference>
<feature type="domain" description="Protein kinase" evidence="1">
    <location>
        <begin position="269"/>
        <end position="572"/>
    </location>
</feature>
<dbReference type="PROSITE" id="PS50011">
    <property type="entry name" value="PROTEIN_KINASE_DOM"/>
    <property type="match status" value="1"/>
</dbReference>
<organism evidence="2 3">
    <name type="scientific">Psilocybe cf. subviscida</name>
    <dbReference type="NCBI Taxonomy" id="2480587"/>
    <lineage>
        <taxon>Eukaryota</taxon>
        <taxon>Fungi</taxon>
        <taxon>Dikarya</taxon>
        <taxon>Basidiomycota</taxon>
        <taxon>Agaricomycotina</taxon>
        <taxon>Agaricomycetes</taxon>
        <taxon>Agaricomycetidae</taxon>
        <taxon>Agaricales</taxon>
        <taxon>Agaricineae</taxon>
        <taxon>Strophariaceae</taxon>
        <taxon>Psilocybe</taxon>
    </lineage>
</organism>
<dbReference type="InterPro" id="IPR001245">
    <property type="entry name" value="Ser-Thr/Tyr_kinase_cat_dom"/>
</dbReference>
<dbReference type="AlphaFoldDB" id="A0A8H5F3X4"/>
<dbReference type="Gene3D" id="1.10.510.10">
    <property type="entry name" value="Transferase(Phosphotransferase) domain 1"/>
    <property type="match status" value="1"/>
</dbReference>
<name>A0A8H5F3X4_9AGAR</name>
<dbReference type="OrthoDB" id="4062651at2759"/>
<evidence type="ECO:0000313" key="3">
    <source>
        <dbReference type="Proteomes" id="UP000567179"/>
    </source>
</evidence>
<dbReference type="GO" id="GO:0004674">
    <property type="term" value="F:protein serine/threonine kinase activity"/>
    <property type="evidence" value="ECO:0007669"/>
    <property type="project" value="TreeGrafter"/>
</dbReference>
<dbReference type="SUPFAM" id="SSF56112">
    <property type="entry name" value="Protein kinase-like (PK-like)"/>
    <property type="match status" value="1"/>
</dbReference>
<gene>
    <name evidence="2" type="ORF">D9619_001133</name>
</gene>
<proteinExistence type="predicted"/>
<dbReference type="InterPro" id="IPR011009">
    <property type="entry name" value="Kinase-like_dom_sf"/>
</dbReference>
<sequence length="572" mass="64794">MSMAHLIIPHVSHPILCLGKTVAQITAELAPIPVIYPLVESLCGIIQLCENVAHNRCALFEYSILICPIVAPILSVLVPRAKRPFVYCTRCADAPILAVLAFSFSPYIYHLFPNILENAARQLRDRCHTLVLALREYQEKNASLTSGNIILARNAVHDRLIDIQTKMNGWAHLGKVRSFVQQDDIAKDIAACHADITDTINAFQLQSHFEIHEWMAEFKRNQELDHRQLTESLSQLQSGQEILQEKVDVTQQQIQQMMAMLQMALGQNKQQAAKVHSGLSANLYTLQSEFHELLPDFHLQSGEVQRVGEYPVRGTATMDVYEGLYLGKEKVAVKVLRSLKFDETSKRRFTREAKHWGEVWKHDRGRHIVPFYGYCQMDGGPFPCMISPWQQNGDALAYVKANDRSVDYKKFIVHIAQGVQVLHNIGLVHGELRALNVLVNDRGYPLLSDFGLSKIIQEESVGIPLTQSSMMADSCRYFAPEAFQEDGILSKATDIYSLAMTILEVLTHQQPYRNVKHHFEAGRRASQGTHPERPTEAEIVRRGLDEKLWTLLTRAWCVDPAGRPRVDAFCEL</sequence>
<comment type="caution">
    <text evidence="2">The sequence shown here is derived from an EMBL/GenBank/DDBJ whole genome shotgun (WGS) entry which is preliminary data.</text>
</comment>
<protein>
    <recommendedName>
        <fullName evidence="1">Protein kinase domain-containing protein</fullName>
    </recommendedName>
</protein>
<dbReference type="PANTHER" id="PTHR44329">
    <property type="entry name" value="SERINE/THREONINE-PROTEIN KINASE TNNI3K-RELATED"/>
    <property type="match status" value="1"/>
</dbReference>
<evidence type="ECO:0000313" key="2">
    <source>
        <dbReference type="EMBL" id="KAF5322677.1"/>
    </source>
</evidence>
<dbReference type="InterPro" id="IPR059179">
    <property type="entry name" value="MLKL-like_MCAfunc"/>
</dbReference>
<dbReference type="Gene3D" id="1.20.930.20">
    <property type="entry name" value="Adaptor protein Cbl, N-terminal domain"/>
    <property type="match status" value="1"/>
</dbReference>
<dbReference type="Proteomes" id="UP000567179">
    <property type="component" value="Unassembled WGS sequence"/>
</dbReference>
<dbReference type="InterPro" id="IPR051681">
    <property type="entry name" value="Ser/Thr_Kinases-Pseudokinases"/>
</dbReference>
<dbReference type="Pfam" id="PF07714">
    <property type="entry name" value="PK_Tyr_Ser-Thr"/>
    <property type="match status" value="1"/>
</dbReference>